<organism evidence="8 9">
    <name type="scientific">Ophiocordyceps unilateralis</name>
    <name type="common">Zombie-ant fungus</name>
    <name type="synonym">Torrubia unilateralis</name>
    <dbReference type="NCBI Taxonomy" id="268505"/>
    <lineage>
        <taxon>Eukaryota</taxon>
        <taxon>Fungi</taxon>
        <taxon>Dikarya</taxon>
        <taxon>Ascomycota</taxon>
        <taxon>Pezizomycotina</taxon>
        <taxon>Sordariomycetes</taxon>
        <taxon>Hypocreomycetidae</taxon>
        <taxon>Hypocreales</taxon>
        <taxon>Ophiocordycipitaceae</taxon>
        <taxon>Ophiocordyceps</taxon>
    </lineage>
</organism>
<evidence type="ECO:0000256" key="4">
    <source>
        <dbReference type="ARBA" id="ARBA00022679"/>
    </source>
</evidence>
<reference evidence="8 9" key="1">
    <citation type="journal article" date="2015" name="BMC Genomics">
        <title>Gene expression during zombie ant biting behavior reflects the complexity underlying fungal parasitic behavioral manipulation.</title>
        <authorList>
            <person name="de Bekker C."/>
            <person name="Ohm R.A."/>
            <person name="Loreto R.G."/>
            <person name="Sebastian A."/>
            <person name="Albert I."/>
            <person name="Merrow M."/>
            <person name="Brachmann A."/>
            <person name="Hughes D.P."/>
        </authorList>
    </citation>
    <scope>NUCLEOTIDE SEQUENCE [LARGE SCALE GENOMIC DNA]</scope>
    <source>
        <strain evidence="8 9">SC16a</strain>
    </source>
</reference>
<evidence type="ECO:0000256" key="5">
    <source>
        <dbReference type="ARBA" id="ARBA00023027"/>
    </source>
</evidence>
<comment type="function">
    <text evidence="1">Catalyzes the last step of tRNA splicing, the transfer of the splice junction 2'-phosphate from ligated tRNA to NAD to produce ADP-ribose 1''-2'' cyclic phosphate.</text>
</comment>
<dbReference type="EC" id="2.7.1.160" evidence="3"/>
<accession>A0A2A9P863</accession>
<dbReference type="GO" id="GO:0000215">
    <property type="term" value="F:tRNA 2'-phosphotransferase activity"/>
    <property type="evidence" value="ECO:0007669"/>
    <property type="project" value="UniProtKB-EC"/>
</dbReference>
<comment type="caution">
    <text evidence="8">The sequence shown here is derived from an EMBL/GenBank/DDBJ whole genome shotgun (WGS) entry which is preliminary data.</text>
</comment>
<evidence type="ECO:0000256" key="7">
    <source>
        <dbReference type="SAM" id="MobiDB-lite"/>
    </source>
</evidence>
<feature type="compositionally biased region" description="Gly residues" evidence="7">
    <location>
        <begin position="319"/>
        <end position="330"/>
    </location>
</feature>
<dbReference type="Gene3D" id="1.10.10.970">
    <property type="entry name" value="RNA 2'-phosphotransferase, Tpt1/KptA family, N-terminal domain"/>
    <property type="match status" value="1"/>
</dbReference>
<evidence type="ECO:0000256" key="6">
    <source>
        <dbReference type="ARBA" id="ARBA00047949"/>
    </source>
</evidence>
<sequence>MLGPLRRIRLLGQCFTSSSLPPRTSSSSPARLRRLYDDVAGRNLDWMPQGDMTGQQDEAAAMSTTSQAQRDTTTASQTKREVQVSRALSRLLRHQAESAGIKLDGDGFAPLEQVLAWGPLRSLNVSLQDVKHIVATNDKQRYTLKPSSEKSNSAPSYLIRANQGHSIKLDPSSSLLTAISRSASNVPARVLHGTYFAFWPAIEASGGLRRMGRNHVHCSTGDPDEDDGVVSGMRRDAELVVELDVEASLQAGVKWWRSENGVVLTEGDENGLLSCRFFKSVTGRRLDVGVLWENGRKRADLPDGIVASFPSGKGRRGGNRGPGGGHQRGS</sequence>
<comment type="catalytic activity">
    <reaction evidence="6">
        <text>2'-phospho-[ligated tRNA] + NAD(+) = mature tRNA + ADP-alpha-D-ribose 1'',2''-cyclic phosphate + nicotinamide</text>
        <dbReference type="Rhea" id="RHEA:23324"/>
        <dbReference type="Rhea" id="RHEA-COMP:11106"/>
        <dbReference type="Rhea" id="RHEA-COMP:11107"/>
        <dbReference type="ChEBI" id="CHEBI:17154"/>
        <dbReference type="ChEBI" id="CHEBI:57540"/>
        <dbReference type="ChEBI" id="CHEBI:76596"/>
        <dbReference type="ChEBI" id="CHEBI:82883"/>
        <dbReference type="ChEBI" id="CHEBI:85027"/>
        <dbReference type="EC" id="2.7.1.160"/>
    </reaction>
</comment>
<feature type="compositionally biased region" description="Polar residues" evidence="7">
    <location>
        <begin position="52"/>
        <end position="77"/>
    </location>
</feature>
<feature type="region of interest" description="Disordered" evidence="7">
    <location>
        <begin position="302"/>
        <end position="330"/>
    </location>
</feature>
<feature type="region of interest" description="Disordered" evidence="7">
    <location>
        <begin position="46"/>
        <end position="80"/>
    </location>
</feature>
<keyword evidence="5" id="KW-0520">NAD</keyword>
<dbReference type="STRING" id="268505.A0A2A9P863"/>
<name>A0A2A9P863_OPHUN</name>
<dbReference type="Pfam" id="PF01885">
    <property type="entry name" value="PTS_2-RNA"/>
    <property type="match status" value="1"/>
</dbReference>
<keyword evidence="9" id="KW-1185">Reference proteome</keyword>
<dbReference type="SUPFAM" id="SSF56399">
    <property type="entry name" value="ADP-ribosylation"/>
    <property type="match status" value="1"/>
</dbReference>
<evidence type="ECO:0000313" key="8">
    <source>
        <dbReference type="EMBL" id="PFH57394.1"/>
    </source>
</evidence>
<dbReference type="PANTHER" id="PTHR12684:SF2">
    <property type="entry name" value="TRNA 2'-PHOSPHOTRANSFERASE 1"/>
    <property type="match status" value="1"/>
</dbReference>
<dbReference type="GO" id="GO:0006388">
    <property type="term" value="P:tRNA splicing, via endonucleolytic cleavage and ligation"/>
    <property type="evidence" value="ECO:0007669"/>
    <property type="project" value="TreeGrafter"/>
</dbReference>
<keyword evidence="4" id="KW-0808">Transferase</keyword>
<evidence type="ECO:0000256" key="1">
    <source>
        <dbReference type="ARBA" id="ARBA00003343"/>
    </source>
</evidence>
<dbReference type="InterPro" id="IPR042080">
    <property type="entry name" value="RNA_2'-PTrans_N"/>
</dbReference>
<proteinExistence type="inferred from homology"/>
<comment type="similarity">
    <text evidence="2">Belongs to the KptA/TPT1 family.</text>
</comment>
<dbReference type="OrthoDB" id="419694at2759"/>
<dbReference type="InterPro" id="IPR002745">
    <property type="entry name" value="Ptrans_KptA/Tpt1"/>
</dbReference>
<evidence type="ECO:0000313" key="9">
    <source>
        <dbReference type="Proteomes" id="UP000037136"/>
    </source>
</evidence>
<dbReference type="Proteomes" id="UP000037136">
    <property type="component" value="Unassembled WGS sequence"/>
</dbReference>
<dbReference type="PANTHER" id="PTHR12684">
    <property type="entry name" value="PUTATIVE PHOSPHOTRANSFERASE"/>
    <property type="match status" value="1"/>
</dbReference>
<reference evidence="8 9" key="2">
    <citation type="journal article" date="2017" name="Sci. Rep.">
        <title>Ant-infecting Ophiocordyceps genomes reveal a high diversity of potential behavioral manipulation genes and a possible major role for enterotoxins.</title>
        <authorList>
            <person name="de Bekker C."/>
            <person name="Ohm R.A."/>
            <person name="Evans H.C."/>
            <person name="Brachmann A."/>
            <person name="Hughes D.P."/>
        </authorList>
    </citation>
    <scope>NUCLEOTIDE SEQUENCE [LARGE SCALE GENOMIC DNA]</scope>
    <source>
        <strain evidence="8 9">SC16a</strain>
    </source>
</reference>
<dbReference type="EMBL" id="LAZP02000414">
    <property type="protein sequence ID" value="PFH57394.1"/>
    <property type="molecule type" value="Genomic_DNA"/>
</dbReference>
<dbReference type="AlphaFoldDB" id="A0A2A9P863"/>
<dbReference type="InterPro" id="IPR042081">
    <property type="entry name" value="RNA_2'-PTrans_C"/>
</dbReference>
<evidence type="ECO:0000256" key="2">
    <source>
        <dbReference type="ARBA" id="ARBA00009836"/>
    </source>
</evidence>
<evidence type="ECO:0000256" key="3">
    <source>
        <dbReference type="ARBA" id="ARBA00012007"/>
    </source>
</evidence>
<gene>
    <name evidence="8" type="ORF">XA68_15127</name>
</gene>
<dbReference type="Gene3D" id="3.20.170.30">
    <property type="match status" value="1"/>
</dbReference>
<protein>
    <recommendedName>
        <fullName evidence="3">2'-phosphotransferase</fullName>
        <ecNumber evidence="3">2.7.1.160</ecNumber>
    </recommendedName>
</protein>